<evidence type="ECO:0000256" key="2">
    <source>
        <dbReference type="ARBA" id="ARBA00022737"/>
    </source>
</evidence>
<comment type="caution">
    <text evidence="9">The sequence shown here is derived from an EMBL/GenBank/DDBJ whole genome shotgun (WGS) entry which is preliminary data.</text>
</comment>
<sequence length="520" mass="59757">MEEGPDLSHLTPEERAIIESVMVRQKQEEEREQEIMRRKADEVHILEETIRARNEQHKKAGVELDATCHVCLKTKFADGVGHLCNYCSIRCCARCGGKVTLRSNKVVWVCILCRKKQELLSKTGQWMLGGPNTLETDTPQIQQAPSDKRPKLERAHSAAEKENLPLQRSGSVLRRQYSEQETRTSSCERYQQQYNEDDPRYYQGELEGLMRTHPHLVPRRYPDQEPETNTMDVPQRRVPSTISANKKHKRSSSTKKHQQTPQTLHQQHSFSSSEEDLKSTPEYGSDERDSEKGANEEWPPLSHYIMAPHHRPLQDVTADNRCFTERRKKTVRFDHHEAWNQQTSQDSHRDSGIDTSSTFTSSEDSSRGDLPKFGTETINEKFQYLFHAIAEKCEDFQGKLARMSNIGCSMKQPLLWQIAEDGQRAIGHMILRRDLRKSSGSKAILGLKIVGGKRLETGQKGALIQNVKKGSIADLEGQLQPVKLQFSEIMIINNNNEGLKDCIHVLNNWYNNYFHQLFDL</sequence>
<dbReference type="SUPFAM" id="SSF50156">
    <property type="entry name" value="PDZ domain-like"/>
    <property type="match status" value="1"/>
</dbReference>
<feature type="compositionally biased region" description="Polar residues" evidence="6">
    <location>
        <begin position="183"/>
        <end position="194"/>
    </location>
</feature>
<dbReference type="AlphaFoldDB" id="A0ABD2NQS3"/>
<feature type="compositionally biased region" description="Low complexity" evidence="6">
    <location>
        <begin position="259"/>
        <end position="268"/>
    </location>
</feature>
<reference evidence="9 10" key="1">
    <citation type="journal article" date="2021" name="BMC Biol.">
        <title>Horizontally acquired antibacterial genes associated with adaptive radiation of ladybird beetles.</title>
        <authorList>
            <person name="Li H.S."/>
            <person name="Tang X.F."/>
            <person name="Huang Y.H."/>
            <person name="Xu Z.Y."/>
            <person name="Chen M.L."/>
            <person name="Du X.Y."/>
            <person name="Qiu B.Y."/>
            <person name="Chen P.T."/>
            <person name="Zhang W."/>
            <person name="Slipinski A."/>
            <person name="Escalona H.E."/>
            <person name="Waterhouse R.M."/>
            <person name="Zwick A."/>
            <person name="Pang H."/>
        </authorList>
    </citation>
    <scope>NUCLEOTIDE SEQUENCE [LARGE SCALE GENOMIC DNA]</scope>
    <source>
        <strain evidence="9">SYSU2018</strain>
    </source>
</reference>
<evidence type="ECO:0000259" key="7">
    <source>
        <dbReference type="PROSITE" id="PS50178"/>
    </source>
</evidence>
<dbReference type="Pfam" id="PF22601">
    <property type="entry name" value="RIM2a_ZnF"/>
    <property type="match status" value="1"/>
</dbReference>
<dbReference type="PANTHER" id="PTHR12157">
    <property type="entry name" value="REGULATING SYNAPTIC MEMBRANE EXOCYTOSIS PROTEIN"/>
    <property type="match status" value="1"/>
</dbReference>
<dbReference type="PROSITE" id="PS50178">
    <property type="entry name" value="ZF_FYVE"/>
    <property type="match status" value="1"/>
</dbReference>
<evidence type="ECO:0000313" key="10">
    <source>
        <dbReference type="Proteomes" id="UP001516400"/>
    </source>
</evidence>
<keyword evidence="4" id="KW-0862">Zinc</keyword>
<feature type="domain" description="RabBD" evidence="8">
    <location>
        <begin position="4"/>
        <end position="130"/>
    </location>
</feature>
<evidence type="ECO:0000313" key="9">
    <source>
        <dbReference type="EMBL" id="KAL3280797.1"/>
    </source>
</evidence>
<feature type="compositionally biased region" description="Low complexity" evidence="6">
    <location>
        <begin position="354"/>
        <end position="363"/>
    </location>
</feature>
<name>A0ABD2NQS3_9CUCU</name>
<keyword evidence="10" id="KW-1185">Reference proteome</keyword>
<dbReference type="InterPro" id="IPR036034">
    <property type="entry name" value="PDZ_sf"/>
</dbReference>
<dbReference type="GO" id="GO:0008270">
    <property type="term" value="F:zinc ion binding"/>
    <property type="evidence" value="ECO:0007669"/>
    <property type="project" value="UniProtKB-KW"/>
</dbReference>
<feature type="compositionally biased region" description="Basic and acidic residues" evidence="6">
    <location>
        <begin position="146"/>
        <end position="163"/>
    </location>
</feature>
<dbReference type="PROSITE" id="PS50916">
    <property type="entry name" value="RABBD"/>
    <property type="match status" value="1"/>
</dbReference>
<dbReference type="FunFam" id="3.30.40.10:FF:000044">
    <property type="entry name" value="Regulating synaptic membrane exocytosis protein 2"/>
    <property type="match status" value="1"/>
</dbReference>
<dbReference type="InterPro" id="IPR011011">
    <property type="entry name" value="Znf_FYVE_PHD"/>
</dbReference>
<keyword evidence="1" id="KW-0479">Metal-binding</keyword>
<feature type="region of interest" description="Disordered" evidence="6">
    <location>
        <begin position="333"/>
        <end position="372"/>
    </location>
</feature>
<evidence type="ECO:0000256" key="6">
    <source>
        <dbReference type="SAM" id="MobiDB-lite"/>
    </source>
</evidence>
<dbReference type="Gene3D" id="2.30.42.10">
    <property type="match status" value="1"/>
</dbReference>
<evidence type="ECO:0000259" key="8">
    <source>
        <dbReference type="PROSITE" id="PS50916"/>
    </source>
</evidence>
<evidence type="ECO:0000256" key="4">
    <source>
        <dbReference type="ARBA" id="ARBA00022833"/>
    </source>
</evidence>
<keyword evidence="2" id="KW-0677">Repeat</keyword>
<feature type="compositionally biased region" description="Polar residues" evidence="6">
    <location>
        <begin position="227"/>
        <end position="244"/>
    </location>
</feature>
<dbReference type="InterPro" id="IPR017455">
    <property type="entry name" value="Znf_FYVE-rel"/>
</dbReference>
<dbReference type="PANTHER" id="PTHR12157:SF21">
    <property type="entry name" value="RAB3 INTERACTING MOLECULE, ISOFORM F"/>
    <property type="match status" value="1"/>
</dbReference>
<dbReference type="Proteomes" id="UP001516400">
    <property type="component" value="Unassembled WGS sequence"/>
</dbReference>
<evidence type="ECO:0000256" key="5">
    <source>
        <dbReference type="PROSITE-ProRule" id="PRU00091"/>
    </source>
</evidence>
<dbReference type="InterPro" id="IPR013083">
    <property type="entry name" value="Znf_RING/FYVE/PHD"/>
</dbReference>
<accession>A0ABD2NQS3</accession>
<feature type="compositionally biased region" description="Basic and acidic residues" evidence="6">
    <location>
        <begin position="275"/>
        <end position="295"/>
    </location>
</feature>
<evidence type="ECO:0000256" key="1">
    <source>
        <dbReference type="ARBA" id="ARBA00022723"/>
    </source>
</evidence>
<protein>
    <submittedName>
        <fullName evidence="9">Uncharacterized protein</fullName>
    </submittedName>
</protein>
<feature type="domain" description="FYVE-type" evidence="7">
    <location>
        <begin position="68"/>
        <end position="118"/>
    </location>
</feature>
<gene>
    <name evidence="9" type="ORF">HHI36_004029</name>
</gene>
<proteinExistence type="predicted"/>
<dbReference type="SUPFAM" id="SSF57903">
    <property type="entry name" value="FYVE/PHD zinc finger"/>
    <property type="match status" value="1"/>
</dbReference>
<feature type="region of interest" description="Disordered" evidence="6">
    <location>
        <begin position="211"/>
        <end position="297"/>
    </location>
</feature>
<keyword evidence="3 5" id="KW-0863">Zinc-finger</keyword>
<dbReference type="InterPro" id="IPR010911">
    <property type="entry name" value="Rab_BD"/>
</dbReference>
<dbReference type="InterPro" id="IPR039032">
    <property type="entry name" value="Rim-like"/>
</dbReference>
<feature type="compositionally biased region" description="Polar residues" evidence="6">
    <location>
        <begin position="133"/>
        <end position="145"/>
    </location>
</feature>
<evidence type="ECO:0000256" key="3">
    <source>
        <dbReference type="ARBA" id="ARBA00022771"/>
    </source>
</evidence>
<dbReference type="InterPro" id="IPR054386">
    <property type="entry name" value="RIM_Znf"/>
</dbReference>
<feature type="region of interest" description="Disordered" evidence="6">
    <location>
        <begin position="130"/>
        <end position="197"/>
    </location>
</feature>
<dbReference type="Gene3D" id="3.30.40.10">
    <property type="entry name" value="Zinc/RING finger domain, C3HC4 (zinc finger)"/>
    <property type="match status" value="1"/>
</dbReference>
<organism evidence="9 10">
    <name type="scientific">Cryptolaemus montrouzieri</name>
    <dbReference type="NCBI Taxonomy" id="559131"/>
    <lineage>
        <taxon>Eukaryota</taxon>
        <taxon>Metazoa</taxon>
        <taxon>Ecdysozoa</taxon>
        <taxon>Arthropoda</taxon>
        <taxon>Hexapoda</taxon>
        <taxon>Insecta</taxon>
        <taxon>Pterygota</taxon>
        <taxon>Neoptera</taxon>
        <taxon>Endopterygota</taxon>
        <taxon>Coleoptera</taxon>
        <taxon>Polyphaga</taxon>
        <taxon>Cucujiformia</taxon>
        <taxon>Coccinelloidea</taxon>
        <taxon>Coccinellidae</taxon>
        <taxon>Scymninae</taxon>
        <taxon>Scymnini</taxon>
        <taxon>Cryptolaemus</taxon>
    </lineage>
</organism>
<feature type="compositionally biased region" description="Basic residues" evidence="6">
    <location>
        <begin position="245"/>
        <end position="258"/>
    </location>
</feature>
<dbReference type="EMBL" id="JABFTP020000144">
    <property type="protein sequence ID" value="KAL3280797.1"/>
    <property type="molecule type" value="Genomic_DNA"/>
</dbReference>